<keyword evidence="3" id="KW-0268">Exocytosis</keyword>
<feature type="domain" description="Exocyst component Exo84 C-terminal" evidence="6">
    <location>
        <begin position="169"/>
        <end position="379"/>
    </location>
</feature>
<dbReference type="GO" id="GO:0000145">
    <property type="term" value="C:exocyst"/>
    <property type="evidence" value="ECO:0007669"/>
    <property type="project" value="InterPro"/>
</dbReference>
<organism evidence="7 8">
    <name type="scientific">Ceratodon purpureus</name>
    <name type="common">Fire moss</name>
    <name type="synonym">Dicranum purpureum</name>
    <dbReference type="NCBI Taxonomy" id="3225"/>
    <lineage>
        <taxon>Eukaryota</taxon>
        <taxon>Viridiplantae</taxon>
        <taxon>Streptophyta</taxon>
        <taxon>Embryophyta</taxon>
        <taxon>Bryophyta</taxon>
        <taxon>Bryophytina</taxon>
        <taxon>Bryopsida</taxon>
        <taxon>Dicranidae</taxon>
        <taxon>Pseudoditrichales</taxon>
        <taxon>Ditrichaceae</taxon>
        <taxon>Ceratodon</taxon>
    </lineage>
</organism>
<dbReference type="Proteomes" id="UP000822688">
    <property type="component" value="Chromosome 7"/>
</dbReference>
<feature type="compositionally biased region" description="Basic and acidic residues" evidence="5">
    <location>
        <begin position="147"/>
        <end position="166"/>
    </location>
</feature>
<evidence type="ECO:0000256" key="1">
    <source>
        <dbReference type="ARBA" id="ARBA00007210"/>
    </source>
</evidence>
<dbReference type="GO" id="GO:0006887">
    <property type="term" value="P:exocytosis"/>
    <property type="evidence" value="ECO:0007669"/>
    <property type="project" value="UniProtKB-KW"/>
</dbReference>
<dbReference type="Pfam" id="PF08700">
    <property type="entry name" value="VPS51_Exo84_N"/>
    <property type="match status" value="1"/>
</dbReference>
<dbReference type="AlphaFoldDB" id="A0A8T0H9C8"/>
<dbReference type="FunFam" id="1.20.58.1210:FF:000002">
    <property type="entry name" value="Exocyst complex component EXO84B"/>
    <property type="match status" value="1"/>
</dbReference>
<proteinExistence type="inferred from homology"/>
<dbReference type="InterPro" id="IPR032403">
    <property type="entry name" value="Exo84_C"/>
</dbReference>
<evidence type="ECO:0000259" key="6">
    <source>
        <dbReference type="Pfam" id="PF16528"/>
    </source>
</evidence>
<feature type="region of interest" description="Disordered" evidence="5">
    <location>
        <begin position="787"/>
        <end position="809"/>
    </location>
</feature>
<dbReference type="GO" id="GO:0015031">
    <property type="term" value="P:protein transport"/>
    <property type="evidence" value="ECO:0007669"/>
    <property type="project" value="UniProtKB-KW"/>
</dbReference>
<dbReference type="Gene3D" id="1.20.58.1210">
    <property type="entry name" value="Exo84p, N-terminal helical domain"/>
    <property type="match status" value="1"/>
</dbReference>
<dbReference type="InterPro" id="IPR033961">
    <property type="entry name" value="Exo84"/>
</dbReference>
<dbReference type="InterPro" id="IPR042561">
    <property type="entry name" value="Exo84_C_1"/>
</dbReference>
<accession>A0A8T0H9C8</accession>
<evidence type="ECO:0000256" key="3">
    <source>
        <dbReference type="ARBA" id="ARBA00022483"/>
    </source>
</evidence>
<dbReference type="PANTHER" id="PTHR21426">
    <property type="entry name" value="EXOCYST COMPLEX COMPONENT 8"/>
    <property type="match status" value="1"/>
</dbReference>
<evidence type="ECO:0000313" key="7">
    <source>
        <dbReference type="EMBL" id="KAG0565682.1"/>
    </source>
</evidence>
<dbReference type="InterPro" id="IPR042560">
    <property type="entry name" value="Exo84_C_2"/>
</dbReference>
<comment type="caution">
    <text evidence="7">The sequence shown here is derived from an EMBL/GenBank/DDBJ whole genome shotgun (WGS) entry which is preliminary data.</text>
</comment>
<feature type="region of interest" description="Disordered" evidence="5">
    <location>
        <begin position="133"/>
        <end position="166"/>
    </location>
</feature>
<dbReference type="FunFam" id="1.20.58.1220:FF:000001">
    <property type="entry name" value="Exocyst complex component EXO84B"/>
    <property type="match status" value="1"/>
</dbReference>
<dbReference type="InterPro" id="IPR016159">
    <property type="entry name" value="Cullin_repeat-like_dom_sf"/>
</dbReference>
<dbReference type="PANTHER" id="PTHR21426:SF12">
    <property type="entry name" value="EXOCYST COMPLEX COMPONENT 8"/>
    <property type="match status" value="1"/>
</dbReference>
<feature type="region of interest" description="Disordered" evidence="5">
    <location>
        <begin position="1"/>
        <end position="39"/>
    </location>
</feature>
<sequence length="809" mass="88366">MGSVKPSVRHRGAGGPSSVPQSAGSNGVVNGAPVSNGHVNQLRNELSEFEREEFDAQAYVQSKCQSMSEKGIRKLCDDLLDLKKSSAEEMRKSVYANYAAFIRTSREISDLEGELVAMRNLLTSQATLVRSLAESGASKTATGTAEDDTKEKDLPQHDTEPSQLERRAQAIPDILDVLLAEKKVDQALQVLEEGDRLVAEGFQPTGYEGGMRSTVAVELQVALSERRARLAEQLAEAIQQPFFRGSELRSAIAALDKLGDGTRAHTLLLNSHHERLQHNIRGLRPSGTSYGGAYTAALSQLVFSGIAQASRDSVAVFGEEPAYASELVLWARSETELFASLVKRHVLSSSAAAGGLRAAAECVQIALGHCQLLEDQGLALCPVLSKLVRPSVEQALEANLTRIEESVAALAAADDWVLTHPGAMLRGSYGMRSSYGTGHGGYVKLSSSAHRFNFMVQDFLEDVAPLISMQLGGPTLDGLSMLFDQYIDMLIKAVPSPGEDEEGGAENGDDRKVRAAATESQQLALLANASALADELLPRAASKLVPGGMQTVMSRDDLRSATRRVGRDRDQERNQFGTIANRLPELKDWRRRLQRGVDRLRDHLCRQHVLELIYFSDEPESQLSPETYLNLDNDGGDPEVWLQDPMPSPIFQALFHQLTSIQQTAADLLTGRERVVVVLLMRFTETLVIWLSEDQDFWDAIEDGENRLGPIGLQQFVLDMQFVIQVAINGRFSSRHMRQVVNDVTARAVTAFAATGGDPHSVLQEDEWFLGAAQEAVRRLLEGWNQQGGSPTASISAQSVSSFRSHGSE</sequence>
<dbReference type="GO" id="GO:0006893">
    <property type="term" value="P:Golgi to plasma membrane transport"/>
    <property type="evidence" value="ECO:0007669"/>
    <property type="project" value="TreeGrafter"/>
</dbReference>
<name>A0A8T0H9C8_CERPU</name>
<comment type="similarity">
    <text evidence="1">Belongs to the EXO84 family.</text>
</comment>
<evidence type="ECO:0000313" key="8">
    <source>
        <dbReference type="Proteomes" id="UP000822688"/>
    </source>
</evidence>
<feature type="compositionally biased region" description="Polar residues" evidence="5">
    <location>
        <begin position="18"/>
        <end position="28"/>
    </location>
</feature>
<evidence type="ECO:0000256" key="5">
    <source>
        <dbReference type="SAM" id="MobiDB-lite"/>
    </source>
</evidence>
<protein>
    <recommendedName>
        <fullName evidence="6">Exocyst component Exo84 C-terminal domain-containing protein</fullName>
    </recommendedName>
</protein>
<dbReference type="Pfam" id="PF16528">
    <property type="entry name" value="Exo84_C"/>
    <property type="match status" value="1"/>
</dbReference>
<dbReference type="EMBL" id="CM026428">
    <property type="protein sequence ID" value="KAG0565682.1"/>
    <property type="molecule type" value="Genomic_DNA"/>
</dbReference>
<keyword evidence="8" id="KW-1185">Reference proteome</keyword>
<dbReference type="SUPFAM" id="SSF74788">
    <property type="entry name" value="Cullin repeat-like"/>
    <property type="match status" value="1"/>
</dbReference>
<evidence type="ECO:0000256" key="4">
    <source>
        <dbReference type="ARBA" id="ARBA00022927"/>
    </source>
</evidence>
<keyword evidence="2" id="KW-0813">Transport</keyword>
<dbReference type="Gene3D" id="1.20.58.1220">
    <property type="entry name" value="Exo84p, C-terminal helical domain"/>
    <property type="match status" value="1"/>
</dbReference>
<evidence type="ECO:0000256" key="2">
    <source>
        <dbReference type="ARBA" id="ARBA00022448"/>
    </source>
</evidence>
<keyword evidence="4" id="KW-0653">Protein transport</keyword>
<gene>
    <name evidence="7" type="ORF">KC19_7G006800</name>
</gene>
<reference evidence="7" key="1">
    <citation type="submission" date="2020-06" db="EMBL/GenBank/DDBJ databases">
        <title>WGS assembly of Ceratodon purpureus strain R40.</title>
        <authorList>
            <person name="Carey S.B."/>
            <person name="Jenkins J."/>
            <person name="Shu S."/>
            <person name="Lovell J.T."/>
            <person name="Sreedasyam A."/>
            <person name="Maumus F."/>
            <person name="Tiley G.P."/>
            <person name="Fernandez-Pozo N."/>
            <person name="Barry K."/>
            <person name="Chen C."/>
            <person name="Wang M."/>
            <person name="Lipzen A."/>
            <person name="Daum C."/>
            <person name="Saski C.A."/>
            <person name="Payton A.C."/>
            <person name="Mcbreen J.C."/>
            <person name="Conrad R.E."/>
            <person name="Kollar L.M."/>
            <person name="Olsson S."/>
            <person name="Huttunen S."/>
            <person name="Landis J.B."/>
            <person name="Wickett N.J."/>
            <person name="Johnson M.G."/>
            <person name="Rensing S.A."/>
            <person name="Grimwood J."/>
            <person name="Schmutz J."/>
            <person name="Mcdaniel S.F."/>
        </authorList>
    </citation>
    <scope>NUCLEOTIDE SEQUENCE</scope>
    <source>
        <strain evidence="7">R40</strain>
    </source>
</reference>